<dbReference type="AlphaFoldDB" id="A0AB39TF23"/>
<dbReference type="RefSeq" id="WP_369182705.1">
    <property type="nucleotide sequence ID" value="NZ_CP163445.1"/>
</dbReference>
<protein>
    <recommendedName>
        <fullName evidence="3">Secreted protein</fullName>
    </recommendedName>
</protein>
<gene>
    <name evidence="2" type="ORF">AB2U05_06675</name>
</gene>
<accession>A0AB39TF23</accession>
<proteinExistence type="predicted"/>
<keyword evidence="1" id="KW-0732">Signal</keyword>
<evidence type="ECO:0000256" key="1">
    <source>
        <dbReference type="SAM" id="SignalP"/>
    </source>
</evidence>
<evidence type="ECO:0008006" key="3">
    <source>
        <dbReference type="Google" id="ProtNLM"/>
    </source>
</evidence>
<sequence>MKLARRVAAAGCTLALALGGVIALAPAASATPHACFSYVLDNKPDADKLLVQDACKVGAAGGEEDFRACYRILRDDFVPAVIAANGCRQAPQE</sequence>
<name>A0AB39TF23_9ACTN</name>
<feature type="chain" id="PRO_5044350181" description="Secreted protein" evidence="1">
    <location>
        <begin position="31"/>
        <end position="93"/>
    </location>
</feature>
<organism evidence="2">
    <name type="scientific">Streptomyces sp. Y1</name>
    <dbReference type="NCBI Taxonomy" id="3238634"/>
    <lineage>
        <taxon>Bacteria</taxon>
        <taxon>Bacillati</taxon>
        <taxon>Actinomycetota</taxon>
        <taxon>Actinomycetes</taxon>
        <taxon>Kitasatosporales</taxon>
        <taxon>Streptomycetaceae</taxon>
        <taxon>Streptomyces</taxon>
    </lineage>
</organism>
<dbReference type="EMBL" id="CP163445">
    <property type="protein sequence ID" value="XDQ78179.1"/>
    <property type="molecule type" value="Genomic_DNA"/>
</dbReference>
<evidence type="ECO:0000313" key="2">
    <source>
        <dbReference type="EMBL" id="XDQ78179.1"/>
    </source>
</evidence>
<reference evidence="2" key="1">
    <citation type="submission" date="2024-07" db="EMBL/GenBank/DDBJ databases">
        <authorList>
            <person name="Yu S.T."/>
        </authorList>
    </citation>
    <scope>NUCLEOTIDE SEQUENCE</scope>
    <source>
        <strain evidence="2">Y1</strain>
    </source>
</reference>
<feature type="signal peptide" evidence="1">
    <location>
        <begin position="1"/>
        <end position="30"/>
    </location>
</feature>